<accession>A0A5K7S555</accession>
<dbReference type="Gene3D" id="1.10.10.10">
    <property type="entry name" value="Winged helix-like DNA-binding domain superfamily/Winged helix DNA-binding domain"/>
    <property type="match status" value="1"/>
</dbReference>
<dbReference type="PANTHER" id="PTHR43133:SF46">
    <property type="entry name" value="RNA POLYMERASE SIGMA-70 FACTOR ECF SUBFAMILY"/>
    <property type="match status" value="1"/>
</dbReference>
<dbReference type="InterPro" id="IPR013249">
    <property type="entry name" value="RNA_pol_sigma70_r4_t2"/>
</dbReference>
<evidence type="ECO:0000256" key="4">
    <source>
        <dbReference type="ARBA" id="ARBA00023125"/>
    </source>
</evidence>
<dbReference type="InterPro" id="IPR039425">
    <property type="entry name" value="RNA_pol_sigma-70-like"/>
</dbReference>
<evidence type="ECO:0000256" key="3">
    <source>
        <dbReference type="ARBA" id="ARBA00023082"/>
    </source>
</evidence>
<dbReference type="GO" id="GO:0016987">
    <property type="term" value="F:sigma factor activity"/>
    <property type="evidence" value="ECO:0007669"/>
    <property type="project" value="UniProtKB-KW"/>
</dbReference>
<comment type="similarity">
    <text evidence="1 6">Belongs to the sigma-70 factor family. ECF subfamily.</text>
</comment>
<dbReference type="NCBIfam" id="TIGR02937">
    <property type="entry name" value="sigma70-ECF"/>
    <property type="match status" value="1"/>
</dbReference>
<organism evidence="9 10">
    <name type="scientific">Aquipluma nitroreducens</name>
    <dbReference type="NCBI Taxonomy" id="2010828"/>
    <lineage>
        <taxon>Bacteria</taxon>
        <taxon>Pseudomonadati</taxon>
        <taxon>Bacteroidota</taxon>
        <taxon>Bacteroidia</taxon>
        <taxon>Marinilabiliales</taxon>
        <taxon>Prolixibacteraceae</taxon>
        <taxon>Aquipluma</taxon>
    </lineage>
</organism>
<evidence type="ECO:0000313" key="9">
    <source>
        <dbReference type="EMBL" id="BBE16673.1"/>
    </source>
</evidence>
<keyword evidence="10" id="KW-1185">Reference proteome</keyword>
<dbReference type="AlphaFoldDB" id="A0A5K7S555"/>
<dbReference type="InterPro" id="IPR007627">
    <property type="entry name" value="RNA_pol_sigma70_r2"/>
</dbReference>
<evidence type="ECO:0000256" key="1">
    <source>
        <dbReference type="ARBA" id="ARBA00010641"/>
    </source>
</evidence>
<dbReference type="NCBIfam" id="TIGR02985">
    <property type="entry name" value="Sig70_bacteroi1"/>
    <property type="match status" value="1"/>
</dbReference>
<evidence type="ECO:0000256" key="5">
    <source>
        <dbReference type="ARBA" id="ARBA00023163"/>
    </source>
</evidence>
<feature type="domain" description="RNA polymerase sigma factor 70 region 4 type 2" evidence="8">
    <location>
        <begin position="125"/>
        <end position="173"/>
    </location>
</feature>
<dbReference type="InterPro" id="IPR013325">
    <property type="entry name" value="RNA_pol_sigma_r2"/>
</dbReference>
<proteinExistence type="inferred from homology"/>
<dbReference type="GO" id="GO:0003677">
    <property type="term" value="F:DNA binding"/>
    <property type="evidence" value="ECO:0007669"/>
    <property type="project" value="UniProtKB-KW"/>
</dbReference>
<dbReference type="SUPFAM" id="SSF88659">
    <property type="entry name" value="Sigma3 and sigma4 domains of RNA polymerase sigma factors"/>
    <property type="match status" value="1"/>
</dbReference>
<evidence type="ECO:0000256" key="6">
    <source>
        <dbReference type="RuleBase" id="RU000716"/>
    </source>
</evidence>
<keyword evidence="4 6" id="KW-0238">DNA-binding</keyword>
<protein>
    <recommendedName>
        <fullName evidence="6">RNA polymerase sigma factor</fullName>
    </recommendedName>
</protein>
<gene>
    <name evidence="9" type="ORF">AQPE_0816</name>
</gene>
<dbReference type="Pfam" id="PF08281">
    <property type="entry name" value="Sigma70_r4_2"/>
    <property type="match status" value="1"/>
</dbReference>
<dbReference type="SUPFAM" id="SSF88946">
    <property type="entry name" value="Sigma2 domain of RNA polymerase sigma factors"/>
    <property type="match status" value="1"/>
</dbReference>
<evidence type="ECO:0000259" key="7">
    <source>
        <dbReference type="Pfam" id="PF04542"/>
    </source>
</evidence>
<keyword evidence="5 6" id="KW-0804">Transcription</keyword>
<evidence type="ECO:0000256" key="2">
    <source>
        <dbReference type="ARBA" id="ARBA00023015"/>
    </source>
</evidence>
<dbReference type="InterPro" id="IPR014327">
    <property type="entry name" value="RNA_pol_sigma70_bacteroid"/>
</dbReference>
<dbReference type="Proteomes" id="UP001193389">
    <property type="component" value="Chromosome"/>
</dbReference>
<dbReference type="InterPro" id="IPR036388">
    <property type="entry name" value="WH-like_DNA-bd_sf"/>
</dbReference>
<dbReference type="PANTHER" id="PTHR43133">
    <property type="entry name" value="RNA POLYMERASE ECF-TYPE SIGMA FACTO"/>
    <property type="match status" value="1"/>
</dbReference>
<evidence type="ECO:0000313" key="10">
    <source>
        <dbReference type="Proteomes" id="UP001193389"/>
    </source>
</evidence>
<feature type="domain" description="RNA polymerase sigma-70 region 2" evidence="7">
    <location>
        <begin position="27"/>
        <end position="94"/>
    </location>
</feature>
<dbReference type="InterPro" id="IPR014284">
    <property type="entry name" value="RNA_pol_sigma-70_dom"/>
</dbReference>
<dbReference type="InterPro" id="IPR000838">
    <property type="entry name" value="RNA_pol_sigma70_ECF_CS"/>
</dbReference>
<name>A0A5K7S555_9BACT</name>
<reference evidence="9" key="1">
    <citation type="journal article" date="2020" name="Int. J. Syst. Evol. Microbiol.">
        <title>Aquipluma nitroreducens gen. nov. sp. nov., a novel facultatively anaerobic bacterium isolated from a freshwater lake.</title>
        <authorList>
            <person name="Watanabe M."/>
            <person name="Kojima H."/>
            <person name="Fukui M."/>
        </authorList>
    </citation>
    <scope>NUCLEOTIDE SEQUENCE</scope>
    <source>
        <strain evidence="9">MeG22</strain>
    </source>
</reference>
<dbReference type="Pfam" id="PF04542">
    <property type="entry name" value="Sigma70_r2"/>
    <property type="match status" value="1"/>
</dbReference>
<dbReference type="PROSITE" id="PS01063">
    <property type="entry name" value="SIGMA70_ECF"/>
    <property type="match status" value="1"/>
</dbReference>
<sequence>MKTDNLKTEQEMIALLQKGSIVAFEGLFEQYSQKLYHFSFSYLKSESESEDVVQEVFLKIWENRAGLKTGTSFQSYLFTIAFNSIRKNFNKKARQNQFRVDLFDFLSIDNSSIENHPDYETLLSKLDLLIDQMPARRKEIFLYRKKEGKSVRDIASNMSISPKTVENQITEAMNYLKKEFDKDRISEMLFFYIFLE</sequence>
<dbReference type="Gene3D" id="1.10.1740.10">
    <property type="match status" value="1"/>
</dbReference>
<dbReference type="GO" id="GO:0006352">
    <property type="term" value="P:DNA-templated transcription initiation"/>
    <property type="evidence" value="ECO:0007669"/>
    <property type="project" value="InterPro"/>
</dbReference>
<dbReference type="EMBL" id="AP018694">
    <property type="protein sequence ID" value="BBE16673.1"/>
    <property type="molecule type" value="Genomic_DNA"/>
</dbReference>
<dbReference type="KEGG" id="anf:AQPE_0816"/>
<evidence type="ECO:0000259" key="8">
    <source>
        <dbReference type="Pfam" id="PF08281"/>
    </source>
</evidence>
<dbReference type="InterPro" id="IPR013324">
    <property type="entry name" value="RNA_pol_sigma_r3/r4-like"/>
</dbReference>
<keyword evidence="3 6" id="KW-0731">Sigma factor</keyword>
<keyword evidence="2 6" id="KW-0805">Transcription regulation</keyword>